<comment type="similarity">
    <text evidence="1">Belongs to the bacterial solute-binding protein 9 family.</text>
</comment>
<reference evidence="9" key="1">
    <citation type="submission" date="2019-02" db="EMBL/GenBank/DDBJ databases">
        <authorList>
            <person name="Gruber-Vodicka R. H."/>
            <person name="Seah K. B. B."/>
        </authorList>
    </citation>
    <scope>NUCLEOTIDE SEQUENCE</scope>
    <source>
        <strain evidence="7">BECK_BZ197</strain>
        <strain evidence="9">BECK_BZ198</strain>
        <strain evidence="8">BECK_BZ199</strain>
    </source>
</reference>
<feature type="transmembrane region" description="Helical" evidence="6">
    <location>
        <begin position="53"/>
        <end position="75"/>
    </location>
</feature>
<evidence type="ECO:0000256" key="1">
    <source>
        <dbReference type="ARBA" id="ARBA00011028"/>
    </source>
</evidence>
<keyword evidence="5" id="KW-0864">Zinc transport</keyword>
<evidence type="ECO:0000313" key="7">
    <source>
        <dbReference type="EMBL" id="VFK25046.1"/>
    </source>
</evidence>
<dbReference type="PANTHER" id="PTHR42953:SF3">
    <property type="entry name" value="HIGH-AFFINITY ZINC UPTAKE SYSTEM PROTEIN ZNUA"/>
    <property type="match status" value="1"/>
</dbReference>
<organism evidence="9">
    <name type="scientific">Candidatus Kentrum sp. MB</name>
    <dbReference type="NCBI Taxonomy" id="2138164"/>
    <lineage>
        <taxon>Bacteria</taxon>
        <taxon>Pseudomonadati</taxon>
        <taxon>Pseudomonadota</taxon>
        <taxon>Gammaproteobacteria</taxon>
        <taxon>Candidatus Kentrum</taxon>
    </lineage>
</organism>
<dbReference type="Gene3D" id="3.40.50.1980">
    <property type="entry name" value="Nitrogenase molybdenum iron protein domain"/>
    <property type="match status" value="2"/>
</dbReference>
<accession>A0A451BG96</accession>
<evidence type="ECO:0000313" key="9">
    <source>
        <dbReference type="EMBL" id="VFK77292.1"/>
    </source>
</evidence>
<evidence type="ECO:0000256" key="6">
    <source>
        <dbReference type="SAM" id="Phobius"/>
    </source>
</evidence>
<dbReference type="GO" id="GO:0006829">
    <property type="term" value="P:zinc ion transport"/>
    <property type="evidence" value="ECO:0007669"/>
    <property type="project" value="UniProtKB-KW"/>
</dbReference>
<keyword evidence="6" id="KW-1133">Transmembrane helix</keyword>
<evidence type="ECO:0000256" key="4">
    <source>
        <dbReference type="ARBA" id="ARBA00022729"/>
    </source>
</evidence>
<evidence type="ECO:0000256" key="5">
    <source>
        <dbReference type="ARBA" id="ARBA00022906"/>
    </source>
</evidence>
<protein>
    <recommendedName>
        <fullName evidence="2">High-affinity zinc uptake system protein ZnuA</fullName>
    </recommendedName>
</protein>
<dbReference type="Pfam" id="PF01297">
    <property type="entry name" value="ZnuA"/>
    <property type="match status" value="1"/>
</dbReference>
<keyword evidence="3" id="KW-0813">Transport</keyword>
<keyword evidence="4" id="KW-0732">Signal</keyword>
<keyword evidence="5" id="KW-0406">Ion transport</keyword>
<keyword evidence="6" id="KW-0472">Membrane</keyword>
<name>A0A451BG96_9GAMM</name>
<gene>
    <name evidence="7" type="ORF">BECKMB1821G_GA0114241_101111</name>
    <name evidence="9" type="ORF">BECKMB1821H_GA0114242_11201</name>
    <name evidence="8" type="ORF">BECKMB1821I_GA0114274_11182</name>
</gene>
<evidence type="ECO:0000256" key="2">
    <source>
        <dbReference type="ARBA" id="ARBA00015915"/>
    </source>
</evidence>
<dbReference type="InterPro" id="IPR050492">
    <property type="entry name" value="Bact_metal-bind_prot9"/>
</dbReference>
<sequence length="377" mass="42528">MWKIIQSMPLSFPMKTNRQKHARDKNLCYPTILSIVSSATSTARTRTSCRACLLHTFFSWNLPFALLLVASCFFMPSALAGDAPRVAASILPIHSLVSGVMQGVGTPTLIVRGYGSPHTHRMRPSNAASLHRAELVFWVGDTLETFLERPLSSLSDTVRVIPLLETEGLVLHKNREGGLWETHASHGHIHAHAASHAGYNPHIWLDPGNARQLVKAIARHLRQFDPDHKAQYQANAKALSRRIRELEKRLDARFSGFQDMPYLVFHDAYLYLERRYGLRAVGSITSHPDRMPGAKRITRLRSFIQRLSIRCIFREPQFNAKLIGTAFQDMNIRIGELDPLGVHISPGPEHWFHTMDNLADVIIGCLSQDRTKSFILP</sequence>
<dbReference type="EMBL" id="CAADFO010000011">
    <property type="protein sequence ID" value="VFK25046.1"/>
    <property type="molecule type" value="Genomic_DNA"/>
</dbReference>
<keyword evidence="6" id="KW-0812">Transmembrane</keyword>
<evidence type="ECO:0000256" key="3">
    <source>
        <dbReference type="ARBA" id="ARBA00022448"/>
    </source>
</evidence>
<dbReference type="GO" id="GO:0046872">
    <property type="term" value="F:metal ion binding"/>
    <property type="evidence" value="ECO:0007669"/>
    <property type="project" value="InterPro"/>
</dbReference>
<dbReference type="EMBL" id="CAADGH010000120">
    <property type="protein sequence ID" value="VFK77292.1"/>
    <property type="molecule type" value="Genomic_DNA"/>
</dbReference>
<dbReference type="InterPro" id="IPR006127">
    <property type="entry name" value="ZnuA-like"/>
</dbReference>
<dbReference type="SUPFAM" id="SSF53807">
    <property type="entry name" value="Helical backbone' metal receptor"/>
    <property type="match status" value="1"/>
</dbReference>
<evidence type="ECO:0000313" key="8">
    <source>
        <dbReference type="EMBL" id="VFK35429.1"/>
    </source>
</evidence>
<proteinExistence type="inferred from homology"/>
<dbReference type="PANTHER" id="PTHR42953">
    <property type="entry name" value="HIGH-AFFINITY ZINC UPTAKE SYSTEM PROTEIN ZNUA-RELATED"/>
    <property type="match status" value="1"/>
</dbReference>
<keyword evidence="5" id="KW-0862">Zinc</keyword>
<dbReference type="EMBL" id="CAADFQ010000118">
    <property type="protein sequence ID" value="VFK35429.1"/>
    <property type="molecule type" value="Genomic_DNA"/>
</dbReference>
<dbReference type="AlphaFoldDB" id="A0A451BG96"/>